<dbReference type="AlphaFoldDB" id="A0A917BNW9"/>
<dbReference type="SUPFAM" id="SSF51905">
    <property type="entry name" value="FAD/NAD(P)-binding domain"/>
    <property type="match status" value="1"/>
</dbReference>
<gene>
    <name evidence="2" type="ORF">GCM10011519_26650</name>
</gene>
<dbReference type="Gene3D" id="3.30.9.10">
    <property type="entry name" value="D-Amino Acid Oxidase, subunit A, domain 2"/>
    <property type="match status" value="1"/>
</dbReference>
<accession>A0A917BNW9</accession>
<name>A0A917BNW9_9ACTN</name>
<reference evidence="2" key="1">
    <citation type="journal article" date="2014" name="Int. J. Syst. Evol. Microbiol.">
        <title>Complete genome sequence of Corynebacterium casei LMG S-19264T (=DSM 44701T), isolated from a smear-ripened cheese.</title>
        <authorList>
            <consortium name="US DOE Joint Genome Institute (JGI-PGF)"/>
            <person name="Walter F."/>
            <person name="Albersmeier A."/>
            <person name="Kalinowski J."/>
            <person name="Ruckert C."/>
        </authorList>
    </citation>
    <scope>NUCLEOTIDE SEQUENCE</scope>
    <source>
        <strain evidence="2">CGMCC 1.16067</strain>
    </source>
</reference>
<comment type="caution">
    <text evidence="2">The sequence shown here is derived from an EMBL/GenBank/DDBJ whole genome shotgun (WGS) entry which is preliminary data.</text>
</comment>
<dbReference type="PANTHER" id="PTHR46865:SF2">
    <property type="entry name" value="MONOOXYGENASE"/>
    <property type="match status" value="1"/>
</dbReference>
<organism evidence="2 3">
    <name type="scientific">Marmoricola endophyticus</name>
    <dbReference type="NCBI Taxonomy" id="2040280"/>
    <lineage>
        <taxon>Bacteria</taxon>
        <taxon>Bacillati</taxon>
        <taxon>Actinomycetota</taxon>
        <taxon>Actinomycetes</taxon>
        <taxon>Propionibacteriales</taxon>
        <taxon>Nocardioidaceae</taxon>
        <taxon>Marmoricola</taxon>
    </lineage>
</organism>
<proteinExistence type="predicted"/>
<dbReference type="InterPro" id="IPR036188">
    <property type="entry name" value="FAD/NAD-bd_sf"/>
</dbReference>
<dbReference type="Gene3D" id="3.50.50.60">
    <property type="entry name" value="FAD/NAD(P)-binding domain"/>
    <property type="match status" value="1"/>
</dbReference>
<dbReference type="Pfam" id="PF01494">
    <property type="entry name" value="FAD_binding_3"/>
    <property type="match status" value="1"/>
</dbReference>
<dbReference type="InterPro" id="IPR051704">
    <property type="entry name" value="FAD_aromatic-hydroxylase"/>
</dbReference>
<sequence>MHGRAMTSGTVLVSGASIAGPAIAHWLQRYGFDVTVVEKAPTLRPGGQAVDFKGPVHRAVLERTGILEQVRAAQTGGDDGTIVDAHGRRLAVVPKEFSAGELEIARGDLAAILHDLTRRTCDYVFDDSIASLTETPDGVEVTFERGEARRFDLVVGADGIHSNVRRLAFGPEDGLVQHRGYYYALADVEESLGADFEMYGEPGRMAATGGPKAPAFFVFASPPRPEARGDVTAQQALLTQAYAGAGWKVPQLLAQLPAAREFYLDAICRARVDRWSSGRVVLLGDAAYGNTLGGYGTGLALVGAYVLAGELRRAGGDHAAAFDRYEQVVRRYAKGSGEVNAGRLLAPRTRAGMRARNAMFTVAALTTPLLRLTERGATRIDLPDYETPG</sequence>
<reference evidence="2" key="2">
    <citation type="submission" date="2020-09" db="EMBL/GenBank/DDBJ databases">
        <authorList>
            <person name="Sun Q."/>
            <person name="Zhou Y."/>
        </authorList>
    </citation>
    <scope>NUCLEOTIDE SEQUENCE</scope>
    <source>
        <strain evidence="2">CGMCC 1.16067</strain>
    </source>
</reference>
<dbReference type="GO" id="GO:0071949">
    <property type="term" value="F:FAD binding"/>
    <property type="evidence" value="ECO:0007669"/>
    <property type="project" value="InterPro"/>
</dbReference>
<protein>
    <submittedName>
        <fullName evidence="2">FAD-dependent oxidoreductase</fullName>
    </submittedName>
</protein>
<dbReference type="Proteomes" id="UP000649179">
    <property type="component" value="Unassembled WGS sequence"/>
</dbReference>
<feature type="domain" description="FAD-binding" evidence="1">
    <location>
        <begin position="10"/>
        <end position="166"/>
    </location>
</feature>
<dbReference type="PANTHER" id="PTHR46865">
    <property type="entry name" value="OXIDOREDUCTASE-RELATED"/>
    <property type="match status" value="1"/>
</dbReference>
<dbReference type="PRINTS" id="PR00420">
    <property type="entry name" value="RNGMNOXGNASE"/>
</dbReference>
<evidence type="ECO:0000313" key="2">
    <source>
        <dbReference type="EMBL" id="GGF51308.1"/>
    </source>
</evidence>
<evidence type="ECO:0000313" key="3">
    <source>
        <dbReference type="Proteomes" id="UP000649179"/>
    </source>
</evidence>
<evidence type="ECO:0000259" key="1">
    <source>
        <dbReference type="Pfam" id="PF01494"/>
    </source>
</evidence>
<keyword evidence="3" id="KW-1185">Reference proteome</keyword>
<dbReference type="InterPro" id="IPR002938">
    <property type="entry name" value="FAD-bd"/>
</dbReference>
<dbReference type="EMBL" id="BMKQ01000001">
    <property type="protein sequence ID" value="GGF51308.1"/>
    <property type="molecule type" value="Genomic_DNA"/>
</dbReference>